<dbReference type="Pfam" id="PF00905">
    <property type="entry name" value="Transpeptidase"/>
    <property type="match status" value="1"/>
</dbReference>
<evidence type="ECO:0000256" key="1">
    <source>
        <dbReference type="ARBA" id="ARBA00007090"/>
    </source>
</evidence>
<feature type="compositionally biased region" description="Basic and acidic residues" evidence="14">
    <location>
        <begin position="16"/>
        <end position="31"/>
    </location>
</feature>
<dbReference type="InterPro" id="IPR036950">
    <property type="entry name" value="PBP_transglycosylase"/>
</dbReference>
<keyword evidence="15" id="KW-0472">Membrane</keyword>
<keyword evidence="8" id="KW-0133">Cell shape</keyword>
<reference evidence="18 19" key="1">
    <citation type="submission" date="2018-11" db="EMBL/GenBank/DDBJ databases">
        <authorList>
            <person name="Kleinhagauer T."/>
            <person name="Glaeser S.P."/>
            <person name="Spergser J."/>
            <person name="Ruckert C."/>
            <person name="Kaempfer P."/>
            <person name="Busse H.-J."/>
        </authorList>
    </citation>
    <scope>NUCLEOTIDE SEQUENCE [LARGE SCALE GENOMIC DNA]</scope>
    <source>
        <strain evidence="18 19">W8</strain>
    </source>
</reference>
<sequence>MPIFNQRELCQLAANEHSKEKKSESSEDGNGKSRLKPALLTSLAVLILGPFLAFMVAYVAVDVPQPGELVTKQVSQIYASDGSTEIARIVPPEGNRVEVSLGDVPETTQHAVLAAEDREFYNNSGFSVTGFGRALIGQLKGDSDAGGGSTITQQYVKNSLVGNEHSLTRKAKELVYSVKMANEWSKEEVLQAYLNTIYFGRNAYGIDAASKAYFGIPVNELNTEQSAVLAAAIQRPSQLDPWTNREEAEARWNYVLDGMVEQGWLDQGARSQMQFPETIDPASNQPYSEADGPNGLIRNQVVAELGTLGISEQEVQTLGLRITTTIDTTAQEATVNAVENNLVGEQDNTRVASVSIEPSSGAVRAYYGGADAIGYDYANAPLQAGSTFKIVGLAAALQQGIPTNAYYSSAPVTLPGGHTITNVGGESCGTCSLKEALKNSYNTSFIRMQQDLENTTQDTADMAHALGVPDSLPGVEKTLTENGEQPYDGIILGQYLVRPLDMAHVLATLSNYGVYHDAYFVEKVETASGETLYEHDGGEGQRAVSEAVATQVLDAMAPIAGFSNGHALSGRPSAAKTGTTQLGDTGNNKDAWMIGSTPQLATAVWAGTDDNEPLLNAWGGPMYGANLPADIWQSAMNGALVNDDVEYFKDPEPIGWAAGGYTTGPAYQGGGTVTQQQQSTSEATTNAPATTTTQSPQPALPNIPIPGINQPPAQPAQEQPAQEQPEPAPPAGDGGAPLLPLIGG</sequence>
<keyword evidence="6" id="KW-0808">Transferase</keyword>
<organism evidence="18 19">
    <name type="scientific">Corynebacterium gerontici</name>
    <dbReference type="NCBI Taxonomy" id="2079234"/>
    <lineage>
        <taxon>Bacteria</taxon>
        <taxon>Bacillati</taxon>
        <taxon>Actinomycetota</taxon>
        <taxon>Actinomycetes</taxon>
        <taxon>Mycobacteriales</taxon>
        <taxon>Corynebacteriaceae</taxon>
        <taxon>Corynebacterium</taxon>
    </lineage>
</organism>
<feature type="region of interest" description="Disordered" evidence="14">
    <location>
        <begin position="14"/>
        <end position="33"/>
    </location>
</feature>
<dbReference type="Gene3D" id="1.10.3810.10">
    <property type="entry name" value="Biosynthetic peptidoglycan transglycosylase-like"/>
    <property type="match status" value="1"/>
</dbReference>
<evidence type="ECO:0000256" key="10">
    <source>
        <dbReference type="ARBA" id="ARBA00023268"/>
    </source>
</evidence>
<feature type="domain" description="Penicillin-binding protein transpeptidase" evidence="16">
    <location>
        <begin position="354"/>
        <end position="606"/>
    </location>
</feature>
<evidence type="ECO:0000256" key="2">
    <source>
        <dbReference type="ARBA" id="ARBA00007739"/>
    </source>
</evidence>
<proteinExistence type="inferred from homology"/>
<feature type="region of interest" description="Disordered" evidence="14">
    <location>
        <begin position="667"/>
        <end position="744"/>
    </location>
</feature>
<accession>A0A3G6J2U4</accession>
<dbReference type="Gene3D" id="3.40.710.10">
    <property type="entry name" value="DD-peptidase/beta-lactamase superfamily"/>
    <property type="match status" value="1"/>
</dbReference>
<comment type="catalytic activity">
    <reaction evidence="12">
        <text>Preferential cleavage: (Ac)2-L-Lys-D-Ala-|-D-Ala. Also transpeptidation of peptidyl-alanyl moieties that are N-acyl substituents of D-alanine.</text>
        <dbReference type="EC" id="3.4.16.4"/>
    </reaction>
</comment>
<dbReference type="SUPFAM" id="SSF56601">
    <property type="entry name" value="beta-lactamase/transpeptidase-like"/>
    <property type="match status" value="1"/>
</dbReference>
<evidence type="ECO:0000256" key="6">
    <source>
        <dbReference type="ARBA" id="ARBA00022679"/>
    </source>
</evidence>
<feature type="compositionally biased region" description="Low complexity" evidence="14">
    <location>
        <begin position="673"/>
        <end position="697"/>
    </location>
</feature>
<feature type="compositionally biased region" description="Polar residues" evidence="14">
    <location>
        <begin position="576"/>
        <end position="588"/>
    </location>
</feature>
<dbReference type="GO" id="GO:0008658">
    <property type="term" value="F:penicillin binding"/>
    <property type="evidence" value="ECO:0007669"/>
    <property type="project" value="InterPro"/>
</dbReference>
<dbReference type="GO" id="GO:0008955">
    <property type="term" value="F:peptidoglycan glycosyltransferase activity"/>
    <property type="evidence" value="ECO:0007669"/>
    <property type="project" value="UniProtKB-EC"/>
</dbReference>
<dbReference type="Pfam" id="PF00912">
    <property type="entry name" value="Transgly"/>
    <property type="match status" value="1"/>
</dbReference>
<dbReference type="GO" id="GO:0071555">
    <property type="term" value="P:cell wall organization"/>
    <property type="evidence" value="ECO:0007669"/>
    <property type="project" value="UniProtKB-KW"/>
</dbReference>
<name>A0A3G6J2U4_9CORY</name>
<keyword evidence="19" id="KW-1185">Reference proteome</keyword>
<dbReference type="Proteomes" id="UP000271587">
    <property type="component" value="Chromosome"/>
</dbReference>
<dbReference type="InterPro" id="IPR050396">
    <property type="entry name" value="Glycosyltr_51/Transpeptidase"/>
</dbReference>
<keyword evidence="4" id="KW-0645">Protease</keyword>
<feature type="domain" description="Glycosyl transferase family 51" evidence="17">
    <location>
        <begin position="87"/>
        <end position="259"/>
    </location>
</feature>
<keyword evidence="9" id="KW-0573">Peptidoglycan synthesis</keyword>
<evidence type="ECO:0000256" key="14">
    <source>
        <dbReference type="SAM" id="MobiDB-lite"/>
    </source>
</evidence>
<dbReference type="InterPro" id="IPR001460">
    <property type="entry name" value="PCN-bd_Tpept"/>
</dbReference>
<feature type="transmembrane region" description="Helical" evidence="15">
    <location>
        <begin position="38"/>
        <end position="61"/>
    </location>
</feature>
<evidence type="ECO:0000256" key="11">
    <source>
        <dbReference type="ARBA" id="ARBA00023316"/>
    </source>
</evidence>
<dbReference type="InterPro" id="IPR012338">
    <property type="entry name" value="Beta-lactam/transpept-like"/>
</dbReference>
<evidence type="ECO:0000256" key="15">
    <source>
        <dbReference type="SAM" id="Phobius"/>
    </source>
</evidence>
<dbReference type="SUPFAM" id="SSF53955">
    <property type="entry name" value="Lysozyme-like"/>
    <property type="match status" value="1"/>
</dbReference>
<keyword evidence="10" id="KW-0511">Multifunctional enzyme</keyword>
<dbReference type="AlphaFoldDB" id="A0A3G6J2U4"/>
<dbReference type="PANTHER" id="PTHR32282">
    <property type="entry name" value="BINDING PROTEIN TRANSPEPTIDASE, PUTATIVE-RELATED"/>
    <property type="match status" value="1"/>
</dbReference>
<keyword evidence="11" id="KW-0961">Cell wall biogenesis/degradation</keyword>
<dbReference type="GO" id="GO:0030288">
    <property type="term" value="C:outer membrane-bounded periplasmic space"/>
    <property type="evidence" value="ECO:0007669"/>
    <property type="project" value="TreeGrafter"/>
</dbReference>
<protein>
    <submittedName>
        <fullName evidence="18">Penicillin-binding protein 1A</fullName>
    </submittedName>
</protein>
<evidence type="ECO:0000256" key="13">
    <source>
        <dbReference type="ARBA" id="ARBA00049902"/>
    </source>
</evidence>
<comment type="similarity">
    <text evidence="1">In the C-terminal section; belongs to the transpeptidase family.</text>
</comment>
<dbReference type="GO" id="GO:0008360">
    <property type="term" value="P:regulation of cell shape"/>
    <property type="evidence" value="ECO:0007669"/>
    <property type="project" value="UniProtKB-KW"/>
</dbReference>
<evidence type="ECO:0000313" key="18">
    <source>
        <dbReference type="EMBL" id="AZA12381.1"/>
    </source>
</evidence>
<evidence type="ECO:0000256" key="12">
    <source>
        <dbReference type="ARBA" id="ARBA00034000"/>
    </source>
</evidence>
<comment type="similarity">
    <text evidence="2">In the N-terminal section; belongs to the glycosyltransferase 51 family.</text>
</comment>
<dbReference type="GO" id="GO:0006508">
    <property type="term" value="P:proteolysis"/>
    <property type="evidence" value="ECO:0007669"/>
    <property type="project" value="UniProtKB-KW"/>
</dbReference>
<dbReference type="KEGG" id="cgk:CGERO_10510"/>
<dbReference type="InterPro" id="IPR001264">
    <property type="entry name" value="Glyco_trans_51"/>
</dbReference>
<keyword evidence="3" id="KW-0121">Carboxypeptidase</keyword>
<keyword evidence="5" id="KW-0328">Glycosyltransferase</keyword>
<keyword evidence="15" id="KW-0812">Transmembrane</keyword>
<dbReference type="EMBL" id="CP033897">
    <property type="protein sequence ID" value="AZA12381.1"/>
    <property type="molecule type" value="Genomic_DNA"/>
</dbReference>
<dbReference type="GO" id="GO:0009002">
    <property type="term" value="F:serine-type D-Ala-D-Ala carboxypeptidase activity"/>
    <property type="evidence" value="ECO:0007669"/>
    <property type="project" value="UniProtKB-EC"/>
</dbReference>
<evidence type="ECO:0000256" key="7">
    <source>
        <dbReference type="ARBA" id="ARBA00022801"/>
    </source>
</evidence>
<evidence type="ECO:0000256" key="4">
    <source>
        <dbReference type="ARBA" id="ARBA00022670"/>
    </source>
</evidence>
<dbReference type="GO" id="GO:0009252">
    <property type="term" value="P:peptidoglycan biosynthetic process"/>
    <property type="evidence" value="ECO:0007669"/>
    <property type="project" value="UniProtKB-KW"/>
</dbReference>
<dbReference type="InterPro" id="IPR023346">
    <property type="entry name" value="Lysozyme-like_dom_sf"/>
</dbReference>
<feature type="region of interest" description="Disordered" evidence="14">
    <location>
        <begin position="568"/>
        <end position="588"/>
    </location>
</feature>
<comment type="catalytic activity">
    <reaction evidence="13">
        <text>[GlcNAc-(1-&gt;4)-Mur2Ac(oyl-L-Ala-gamma-D-Glu-L-Lys-D-Ala-D-Ala)](n)-di-trans,octa-cis-undecaprenyl diphosphate + beta-D-GlcNAc-(1-&gt;4)-Mur2Ac(oyl-L-Ala-gamma-D-Glu-L-Lys-D-Ala-D-Ala)-di-trans,octa-cis-undecaprenyl diphosphate = [GlcNAc-(1-&gt;4)-Mur2Ac(oyl-L-Ala-gamma-D-Glu-L-Lys-D-Ala-D-Ala)](n+1)-di-trans,octa-cis-undecaprenyl diphosphate + di-trans,octa-cis-undecaprenyl diphosphate + H(+)</text>
        <dbReference type="Rhea" id="RHEA:23708"/>
        <dbReference type="Rhea" id="RHEA-COMP:9602"/>
        <dbReference type="Rhea" id="RHEA-COMP:9603"/>
        <dbReference type="ChEBI" id="CHEBI:15378"/>
        <dbReference type="ChEBI" id="CHEBI:58405"/>
        <dbReference type="ChEBI" id="CHEBI:60033"/>
        <dbReference type="ChEBI" id="CHEBI:78435"/>
        <dbReference type="EC" id="2.4.99.28"/>
    </reaction>
</comment>
<evidence type="ECO:0000256" key="9">
    <source>
        <dbReference type="ARBA" id="ARBA00022984"/>
    </source>
</evidence>
<dbReference type="FunFam" id="1.10.3810.10:FF:000001">
    <property type="entry name" value="Penicillin-binding protein 1A"/>
    <property type="match status" value="1"/>
</dbReference>
<keyword evidence="7" id="KW-0378">Hydrolase</keyword>
<dbReference type="PANTHER" id="PTHR32282:SF34">
    <property type="entry name" value="PENICILLIN-BINDING PROTEIN 1A"/>
    <property type="match status" value="1"/>
</dbReference>
<evidence type="ECO:0000259" key="17">
    <source>
        <dbReference type="Pfam" id="PF00912"/>
    </source>
</evidence>
<evidence type="ECO:0000256" key="3">
    <source>
        <dbReference type="ARBA" id="ARBA00022645"/>
    </source>
</evidence>
<feature type="compositionally biased region" description="Low complexity" evidence="14">
    <location>
        <begin position="705"/>
        <end position="725"/>
    </location>
</feature>
<evidence type="ECO:0000256" key="5">
    <source>
        <dbReference type="ARBA" id="ARBA00022676"/>
    </source>
</evidence>
<keyword evidence="15" id="KW-1133">Transmembrane helix</keyword>
<evidence type="ECO:0000313" key="19">
    <source>
        <dbReference type="Proteomes" id="UP000271587"/>
    </source>
</evidence>
<evidence type="ECO:0000256" key="8">
    <source>
        <dbReference type="ARBA" id="ARBA00022960"/>
    </source>
</evidence>
<evidence type="ECO:0000259" key="16">
    <source>
        <dbReference type="Pfam" id="PF00905"/>
    </source>
</evidence>
<gene>
    <name evidence="18" type="primary">ponA1</name>
    <name evidence="18" type="ORF">CGERO_10510</name>
</gene>